<name>A0A1B2JH01_PICPA</name>
<protein>
    <submittedName>
        <fullName evidence="1">BA75_04765T0</fullName>
    </submittedName>
</protein>
<evidence type="ECO:0000313" key="1">
    <source>
        <dbReference type="EMBL" id="ANZ77272.1"/>
    </source>
</evidence>
<dbReference type="Proteomes" id="UP000094565">
    <property type="component" value="Chromosome 4"/>
</dbReference>
<organism evidence="1 2">
    <name type="scientific">Komagataella pastoris</name>
    <name type="common">Yeast</name>
    <name type="synonym">Pichia pastoris</name>
    <dbReference type="NCBI Taxonomy" id="4922"/>
    <lineage>
        <taxon>Eukaryota</taxon>
        <taxon>Fungi</taxon>
        <taxon>Dikarya</taxon>
        <taxon>Ascomycota</taxon>
        <taxon>Saccharomycotina</taxon>
        <taxon>Pichiomycetes</taxon>
        <taxon>Pichiales</taxon>
        <taxon>Pichiaceae</taxon>
        <taxon>Komagataella</taxon>
    </lineage>
</organism>
<proteinExistence type="predicted"/>
<reference evidence="1 2" key="1">
    <citation type="submission" date="2016-02" db="EMBL/GenBank/DDBJ databases">
        <title>Comparative genomic and transcriptomic foundation for Pichia pastoris.</title>
        <authorList>
            <person name="Love K.R."/>
            <person name="Shah K.A."/>
            <person name="Whittaker C.A."/>
            <person name="Wu J."/>
            <person name="Bartlett M.C."/>
            <person name="Ma D."/>
            <person name="Leeson R.L."/>
            <person name="Priest M."/>
            <person name="Young S.K."/>
            <person name="Love J.C."/>
        </authorList>
    </citation>
    <scope>NUCLEOTIDE SEQUENCE [LARGE SCALE GENOMIC DNA]</scope>
    <source>
        <strain evidence="1 2">ATCC 28485</strain>
    </source>
</reference>
<gene>
    <name evidence="1" type="ORF">ATY40_BA7504765</name>
</gene>
<dbReference type="AlphaFoldDB" id="A0A1B2JH01"/>
<keyword evidence="2" id="KW-1185">Reference proteome</keyword>
<evidence type="ECO:0000313" key="2">
    <source>
        <dbReference type="Proteomes" id="UP000094565"/>
    </source>
</evidence>
<accession>A0A1B2JH01</accession>
<dbReference type="EMBL" id="CP014587">
    <property type="protein sequence ID" value="ANZ77272.1"/>
    <property type="molecule type" value="Genomic_DNA"/>
</dbReference>
<sequence>MTDVEKSLKGHTTGTKTSAGCATIRDITTLLYNHKPFKEHRITFLLKEKSPLSDSSLLFTEVFSLTASVPKYDPGLYANYEITLGFISINEIDGIDGVLPFLLLLHNSPHFFSSFYTLHLRAN</sequence>